<organism evidence="1 2">
    <name type="scientific">Pseudomonas syringae pv. aptata</name>
    <dbReference type="NCBI Taxonomy" id="83167"/>
    <lineage>
        <taxon>Bacteria</taxon>
        <taxon>Pseudomonadati</taxon>
        <taxon>Pseudomonadota</taxon>
        <taxon>Gammaproteobacteria</taxon>
        <taxon>Pseudomonadales</taxon>
        <taxon>Pseudomonadaceae</taxon>
        <taxon>Pseudomonas</taxon>
        <taxon>Pseudomonas syringae</taxon>
    </lineage>
</organism>
<dbReference type="AlphaFoldDB" id="A0A0Q0C658"/>
<dbReference type="Proteomes" id="UP000274541">
    <property type="component" value="Unassembled WGS sequence"/>
</dbReference>
<protein>
    <submittedName>
        <fullName evidence="1">Uncharacterized protein</fullName>
    </submittedName>
</protein>
<comment type="caution">
    <text evidence="1">The sequence shown here is derived from an EMBL/GenBank/DDBJ whole genome shotgun (WGS) entry which is preliminary data.</text>
</comment>
<reference evidence="1 2" key="1">
    <citation type="submission" date="2018-08" db="EMBL/GenBank/DDBJ databases">
        <title>Recombination of ecologically and evolutionarily significant loci maintains genetic cohesion in the Pseudomonas syringae species complex.</title>
        <authorList>
            <person name="Dillon M."/>
            <person name="Thakur S."/>
            <person name="Almeida R.N.D."/>
            <person name="Weir B.S."/>
            <person name="Guttman D.S."/>
        </authorList>
    </citation>
    <scope>NUCLEOTIDE SEQUENCE [LARGE SCALE GENOMIC DNA]</scope>
    <source>
        <strain evidence="1 2">ICMP 4388</strain>
    </source>
</reference>
<sequence length="62" mass="7164">MQVTCISSIICAFRNIAKQKICFMVHNKHLLIDMFYISGWNATFDQTLTIANSITQIRLCPR</sequence>
<name>A0A0Q0C658_PSEAP</name>
<evidence type="ECO:0000313" key="1">
    <source>
        <dbReference type="EMBL" id="RMO71447.1"/>
    </source>
</evidence>
<gene>
    <name evidence="1" type="ORF">ALQ37_102487</name>
</gene>
<accession>A0A0Q0C658</accession>
<dbReference type="EMBL" id="RBPX01000048">
    <property type="protein sequence ID" value="RMO71447.1"/>
    <property type="molecule type" value="Genomic_DNA"/>
</dbReference>
<evidence type="ECO:0000313" key="2">
    <source>
        <dbReference type="Proteomes" id="UP000274541"/>
    </source>
</evidence>
<proteinExistence type="predicted"/>